<dbReference type="Proteomes" id="UP001357452">
    <property type="component" value="Unassembled WGS sequence"/>
</dbReference>
<evidence type="ECO:0000259" key="3">
    <source>
        <dbReference type="PROSITE" id="PS50893"/>
    </source>
</evidence>
<accession>A0ABU7RDQ5</accession>
<organism evidence="4 5">
    <name type="scientific">Niabella digestorum</name>
    <dbReference type="NCBI Taxonomy" id="3117701"/>
    <lineage>
        <taxon>Bacteria</taxon>
        <taxon>Pseudomonadati</taxon>
        <taxon>Bacteroidota</taxon>
        <taxon>Chitinophagia</taxon>
        <taxon>Chitinophagales</taxon>
        <taxon>Chitinophagaceae</taxon>
        <taxon>Niabella</taxon>
    </lineage>
</organism>
<evidence type="ECO:0000256" key="1">
    <source>
        <dbReference type="ARBA" id="ARBA00022741"/>
    </source>
</evidence>
<dbReference type="GO" id="GO:0005524">
    <property type="term" value="F:ATP binding"/>
    <property type="evidence" value="ECO:0007669"/>
    <property type="project" value="UniProtKB-KW"/>
</dbReference>
<dbReference type="SUPFAM" id="SSF52540">
    <property type="entry name" value="P-loop containing nucleoside triphosphate hydrolases"/>
    <property type="match status" value="2"/>
</dbReference>
<comment type="caution">
    <text evidence="4">The sequence shown here is derived from an EMBL/GenBank/DDBJ whole genome shotgun (WGS) entry which is preliminary data.</text>
</comment>
<evidence type="ECO:0000313" key="5">
    <source>
        <dbReference type="Proteomes" id="UP001357452"/>
    </source>
</evidence>
<dbReference type="SMART" id="SM00382">
    <property type="entry name" value="AAA"/>
    <property type="match status" value="2"/>
</dbReference>
<dbReference type="PANTHER" id="PTHR43158:SF2">
    <property type="entry name" value="SKFA PEPTIDE EXPORT ATP-BINDING PROTEIN SKFE"/>
    <property type="match status" value="1"/>
</dbReference>
<dbReference type="RefSeq" id="WP_330973522.1">
    <property type="nucleotide sequence ID" value="NZ_JAZGLY010000001.1"/>
</dbReference>
<keyword evidence="5" id="KW-1185">Reference proteome</keyword>
<dbReference type="Pfam" id="PF00005">
    <property type="entry name" value="ABC_tran"/>
    <property type="match status" value="2"/>
</dbReference>
<keyword evidence="2 4" id="KW-0067">ATP-binding</keyword>
<protein>
    <submittedName>
        <fullName evidence="4">ATP-binding cassette domain-containing protein</fullName>
    </submittedName>
</protein>
<dbReference type="PANTHER" id="PTHR43158">
    <property type="entry name" value="SKFA PEPTIDE EXPORT ATP-BINDING PROTEIN SKFE"/>
    <property type="match status" value="1"/>
</dbReference>
<dbReference type="EMBL" id="JAZGLY010000001">
    <property type="protein sequence ID" value="MEE6186119.1"/>
    <property type="molecule type" value="Genomic_DNA"/>
</dbReference>
<sequence length="485" mass="55193">MTRLRIENLSVHYGTKTVLDNIAFKADAGSCWIIRGISGSGKTTLGLAIAGRIKYMGDIHIQYDENSPLPAQTLYVENWYRFTNLEGDRNFYYQQRYNRQQRRETLTIERELEVFGATHALQRETLDKLIAAFNYSKVLDEQLFEVSSGEHKKLQLIKALWLRPQLLIIDQPYTGLDTASRKTLNHLFYTYTQAGGTLLLLGNDPELPEGDLHFATMNHGKLALGDHLPTSIKKALKPLPDFLKTSPEYTSTNLISMKDVNIHYDEKYVLRDINWEVNAGERWLLQGPNGSGKSTLLSLITADHPQAYAHDIKLFGVRRGSGESIWDIKKRIGMISPELHWYFDTTASVADSIASGFFDANGLYQPLRYSQKVQLEELLHFLDLYDVKNELLATQPLGKQRLALLGRTIIKNPQLLVLDEPCQGLDNEQTQYFNDLIDEISKNGITIIYVGHFESLLPSCLTHRLVLQEGRIVERTTTTHDAKLP</sequence>
<gene>
    <name evidence="4" type="ORF">V2H41_02410</name>
</gene>
<keyword evidence="1" id="KW-0547">Nucleotide-binding</keyword>
<dbReference type="InterPro" id="IPR027417">
    <property type="entry name" value="P-loop_NTPase"/>
</dbReference>
<dbReference type="InterPro" id="IPR003593">
    <property type="entry name" value="AAA+_ATPase"/>
</dbReference>
<dbReference type="Gene3D" id="3.40.50.300">
    <property type="entry name" value="P-loop containing nucleotide triphosphate hydrolases"/>
    <property type="match status" value="2"/>
</dbReference>
<name>A0ABU7RDQ5_9BACT</name>
<evidence type="ECO:0000313" key="4">
    <source>
        <dbReference type="EMBL" id="MEE6186119.1"/>
    </source>
</evidence>
<feature type="domain" description="ABC transporter" evidence="3">
    <location>
        <begin position="255"/>
        <end position="485"/>
    </location>
</feature>
<feature type="domain" description="ABC transporter" evidence="3">
    <location>
        <begin position="4"/>
        <end position="244"/>
    </location>
</feature>
<proteinExistence type="predicted"/>
<dbReference type="PROSITE" id="PS50893">
    <property type="entry name" value="ABC_TRANSPORTER_2"/>
    <property type="match status" value="2"/>
</dbReference>
<dbReference type="InterPro" id="IPR003439">
    <property type="entry name" value="ABC_transporter-like_ATP-bd"/>
</dbReference>
<evidence type="ECO:0000256" key="2">
    <source>
        <dbReference type="ARBA" id="ARBA00022840"/>
    </source>
</evidence>
<reference evidence="4 5" key="1">
    <citation type="submission" date="2024-01" db="EMBL/GenBank/DDBJ databases">
        <title>Niabella digestum sp. nov., isolated from waste digestion system.</title>
        <authorList>
            <person name="Zhang L."/>
        </authorList>
    </citation>
    <scope>NUCLEOTIDE SEQUENCE [LARGE SCALE GENOMIC DNA]</scope>
    <source>
        <strain evidence="4 5">A18</strain>
    </source>
</reference>